<sequence>MNLSLGIVGLPNVGKSTLFNALTNQKVPAENYPFCTIDPNVGVVAVSDSRFDNLVNVANPAKISPAIIEFVDIAGIVKGAHEGEGLGNAFLANIRNVNAVIMVIRVFADKKVTHVHDDINPKFDKEVIESELILKDLDTVDARLAKMEKEARSDNSKTKYLEELKKIKGVLEKGQLANTLKADEKNKDILAMRRELCLLTDKPFIYLVNGDWINIDVSLATKLRKELDIDEEHPLLPINISLEYELTTMGVEEREELMKDMGMNFRGLEELTRIGYRLLDLISFFTVGPEEVKAWTIRRGSSAPQAGGAIHTDFEKKFISAEVAKVDDYLNNPNWHLLKEEGKVKLEGRDYIVQDGDVIIFRHGA</sequence>
<dbReference type="PANTHER" id="PTHR23305">
    <property type="entry name" value="OBG GTPASE FAMILY"/>
    <property type="match status" value="1"/>
</dbReference>
<dbReference type="InterPro" id="IPR023192">
    <property type="entry name" value="TGS-like_dom_sf"/>
</dbReference>
<evidence type="ECO:0000256" key="5">
    <source>
        <dbReference type="ARBA" id="ARBA00022842"/>
    </source>
</evidence>
<dbReference type="InterPro" id="IPR031167">
    <property type="entry name" value="G_OBG"/>
</dbReference>
<comment type="cofactor">
    <cofactor evidence="1">
        <name>Mg(2+)</name>
        <dbReference type="ChEBI" id="CHEBI:18420"/>
    </cofactor>
</comment>
<gene>
    <name evidence="6 9" type="primary">ychF</name>
    <name evidence="9" type="ORF">KC675_00025</name>
</gene>
<evidence type="ECO:0000256" key="3">
    <source>
        <dbReference type="ARBA" id="ARBA00022741"/>
    </source>
</evidence>
<dbReference type="GO" id="GO:0005524">
    <property type="term" value="F:ATP binding"/>
    <property type="evidence" value="ECO:0007669"/>
    <property type="project" value="UniProtKB-UniRule"/>
</dbReference>
<keyword evidence="3 6" id="KW-0547">Nucleotide-binding</keyword>
<keyword evidence="5" id="KW-0460">Magnesium</keyword>
<dbReference type="AlphaFoldDB" id="A0A955KZY6"/>
<evidence type="ECO:0000256" key="2">
    <source>
        <dbReference type="ARBA" id="ARBA00022723"/>
    </source>
</evidence>
<reference evidence="9" key="1">
    <citation type="submission" date="2020-04" db="EMBL/GenBank/DDBJ databases">
        <authorList>
            <person name="Zhang T."/>
        </authorList>
    </citation>
    <scope>NUCLEOTIDE SEQUENCE</scope>
    <source>
        <strain evidence="9">HKST-UBA15</strain>
    </source>
</reference>
<comment type="similarity">
    <text evidence="6">Belongs to the TRAFAC class OBG-HflX-like GTPase superfamily. OBG GTPase family. YchF/OLA1 subfamily.</text>
</comment>
<evidence type="ECO:0000256" key="4">
    <source>
        <dbReference type="ARBA" id="ARBA00022840"/>
    </source>
</evidence>
<dbReference type="InterPro" id="IPR027417">
    <property type="entry name" value="P-loop_NTPase"/>
</dbReference>
<dbReference type="Proteomes" id="UP000745577">
    <property type="component" value="Unassembled WGS sequence"/>
</dbReference>
<accession>A0A955KZY6</accession>
<dbReference type="HAMAP" id="MF_00944">
    <property type="entry name" value="YchF_OLA1_ATPase"/>
    <property type="match status" value="1"/>
</dbReference>
<feature type="domain" description="OBG-type G" evidence="7">
    <location>
        <begin position="3"/>
        <end position="258"/>
    </location>
</feature>
<dbReference type="Gene3D" id="1.10.150.300">
    <property type="entry name" value="TGS-like domain"/>
    <property type="match status" value="1"/>
</dbReference>
<feature type="domain" description="TGS" evidence="8">
    <location>
        <begin position="280"/>
        <end position="363"/>
    </location>
</feature>
<evidence type="ECO:0000313" key="10">
    <source>
        <dbReference type="Proteomes" id="UP000745577"/>
    </source>
</evidence>
<dbReference type="GO" id="GO:0043023">
    <property type="term" value="F:ribosomal large subunit binding"/>
    <property type="evidence" value="ECO:0007669"/>
    <property type="project" value="UniProtKB-UniRule"/>
</dbReference>
<reference evidence="9" key="2">
    <citation type="journal article" date="2021" name="Microbiome">
        <title>Successional dynamics and alternative stable states in a saline activated sludge microbial community over 9 years.</title>
        <authorList>
            <person name="Wang Y."/>
            <person name="Ye J."/>
            <person name="Ju F."/>
            <person name="Liu L."/>
            <person name="Boyd J.A."/>
            <person name="Deng Y."/>
            <person name="Parks D.H."/>
            <person name="Jiang X."/>
            <person name="Yin X."/>
            <person name="Woodcroft B.J."/>
            <person name="Tyson G.W."/>
            <person name="Hugenholtz P."/>
            <person name="Polz M.F."/>
            <person name="Zhang T."/>
        </authorList>
    </citation>
    <scope>NUCLEOTIDE SEQUENCE</scope>
    <source>
        <strain evidence="9">HKST-UBA15</strain>
    </source>
</reference>
<dbReference type="PRINTS" id="PR00326">
    <property type="entry name" value="GTP1OBG"/>
</dbReference>
<dbReference type="FunFam" id="3.10.20.30:FF:000001">
    <property type="entry name" value="Ribosome-binding ATPase YchF"/>
    <property type="match status" value="1"/>
</dbReference>
<dbReference type="Pfam" id="PF06071">
    <property type="entry name" value="YchF-GTPase_C"/>
    <property type="match status" value="1"/>
</dbReference>
<dbReference type="InterPro" id="IPR004095">
    <property type="entry name" value="TGS"/>
</dbReference>
<evidence type="ECO:0000256" key="6">
    <source>
        <dbReference type="HAMAP-Rule" id="MF_00944"/>
    </source>
</evidence>
<dbReference type="GO" id="GO:0046872">
    <property type="term" value="F:metal ion binding"/>
    <property type="evidence" value="ECO:0007669"/>
    <property type="project" value="UniProtKB-KW"/>
</dbReference>
<protein>
    <recommendedName>
        <fullName evidence="6">Ribosome-binding ATPase YchF</fullName>
    </recommendedName>
</protein>
<dbReference type="PROSITE" id="PS51880">
    <property type="entry name" value="TGS"/>
    <property type="match status" value="1"/>
</dbReference>
<feature type="binding site" evidence="6">
    <location>
        <begin position="12"/>
        <end position="17"/>
    </location>
    <ligand>
        <name>ATP</name>
        <dbReference type="ChEBI" id="CHEBI:30616"/>
    </ligand>
</feature>
<keyword evidence="2" id="KW-0479">Metal-binding</keyword>
<dbReference type="CDD" id="cd04867">
    <property type="entry name" value="TGS_YchF_OLA1"/>
    <property type="match status" value="1"/>
</dbReference>
<dbReference type="FunFam" id="1.10.150.300:FF:000001">
    <property type="entry name" value="Ribosome-binding ATPase YchF"/>
    <property type="match status" value="1"/>
</dbReference>
<keyword evidence="4 6" id="KW-0067">ATP-binding</keyword>
<comment type="function">
    <text evidence="6">ATPase that binds to both the 70S ribosome and the 50S ribosomal subunit in a nucleotide-independent manner.</text>
</comment>
<evidence type="ECO:0000256" key="1">
    <source>
        <dbReference type="ARBA" id="ARBA00001946"/>
    </source>
</evidence>
<dbReference type="SUPFAM" id="SSF81271">
    <property type="entry name" value="TGS-like"/>
    <property type="match status" value="1"/>
</dbReference>
<dbReference type="GO" id="GO:0005525">
    <property type="term" value="F:GTP binding"/>
    <property type="evidence" value="ECO:0007669"/>
    <property type="project" value="InterPro"/>
</dbReference>
<evidence type="ECO:0000259" key="8">
    <source>
        <dbReference type="PROSITE" id="PS51880"/>
    </source>
</evidence>
<dbReference type="CDD" id="cd01900">
    <property type="entry name" value="YchF"/>
    <property type="match status" value="1"/>
</dbReference>
<dbReference type="GO" id="GO:0016887">
    <property type="term" value="F:ATP hydrolysis activity"/>
    <property type="evidence" value="ECO:0007669"/>
    <property type="project" value="UniProtKB-UniRule"/>
</dbReference>
<dbReference type="InterPro" id="IPR013029">
    <property type="entry name" value="YchF_C"/>
</dbReference>
<dbReference type="GO" id="GO:0005737">
    <property type="term" value="C:cytoplasm"/>
    <property type="evidence" value="ECO:0007669"/>
    <property type="project" value="TreeGrafter"/>
</dbReference>
<dbReference type="PANTHER" id="PTHR23305:SF18">
    <property type="entry name" value="OBG-TYPE G DOMAIN-CONTAINING PROTEIN"/>
    <property type="match status" value="1"/>
</dbReference>
<dbReference type="InterPro" id="IPR041706">
    <property type="entry name" value="YchF_N"/>
</dbReference>
<dbReference type="EMBL" id="JAGQLL010000002">
    <property type="protein sequence ID" value="MCA9379549.1"/>
    <property type="molecule type" value="Genomic_DNA"/>
</dbReference>
<dbReference type="InterPro" id="IPR006073">
    <property type="entry name" value="GTP-bd"/>
</dbReference>
<dbReference type="SUPFAM" id="SSF52540">
    <property type="entry name" value="P-loop containing nucleoside triphosphate hydrolases"/>
    <property type="match status" value="1"/>
</dbReference>
<evidence type="ECO:0000313" key="9">
    <source>
        <dbReference type="EMBL" id="MCA9379549.1"/>
    </source>
</evidence>
<evidence type="ECO:0000259" key="7">
    <source>
        <dbReference type="PROSITE" id="PS51710"/>
    </source>
</evidence>
<dbReference type="NCBIfam" id="TIGR00092">
    <property type="entry name" value="redox-regulated ATPase YchF"/>
    <property type="match status" value="1"/>
</dbReference>
<dbReference type="PROSITE" id="PS51710">
    <property type="entry name" value="G_OBG"/>
    <property type="match status" value="1"/>
</dbReference>
<dbReference type="Gene3D" id="3.40.50.300">
    <property type="entry name" value="P-loop containing nucleotide triphosphate hydrolases"/>
    <property type="match status" value="1"/>
</dbReference>
<organism evidence="9 10">
    <name type="scientific">Candidatus Dojkabacteria bacterium</name>
    <dbReference type="NCBI Taxonomy" id="2099670"/>
    <lineage>
        <taxon>Bacteria</taxon>
        <taxon>Candidatus Dojkabacteria</taxon>
    </lineage>
</organism>
<proteinExistence type="inferred from homology"/>
<dbReference type="InterPro" id="IPR012675">
    <property type="entry name" value="Beta-grasp_dom_sf"/>
</dbReference>
<dbReference type="Gene3D" id="3.10.20.30">
    <property type="match status" value="1"/>
</dbReference>
<dbReference type="Pfam" id="PF01926">
    <property type="entry name" value="MMR_HSR1"/>
    <property type="match status" value="1"/>
</dbReference>
<name>A0A955KZY6_9BACT</name>
<comment type="caution">
    <text evidence="9">The sequence shown here is derived from an EMBL/GenBank/DDBJ whole genome shotgun (WGS) entry which is preliminary data.</text>
</comment>
<dbReference type="InterPro" id="IPR004396">
    <property type="entry name" value="ATPase_YchF/OLA1"/>
</dbReference>
<dbReference type="InterPro" id="IPR012676">
    <property type="entry name" value="TGS-like"/>
</dbReference>
<dbReference type="PIRSF" id="PIRSF006641">
    <property type="entry name" value="CHP00092"/>
    <property type="match status" value="1"/>
</dbReference>